<gene>
    <name evidence="2" type="ORF">RM698_22370</name>
</gene>
<dbReference type="InterPro" id="IPR011990">
    <property type="entry name" value="TPR-like_helical_dom_sf"/>
</dbReference>
<protein>
    <submittedName>
        <fullName evidence="2">DUF4034 domain-containing protein</fullName>
    </submittedName>
</protein>
<dbReference type="Gene3D" id="1.25.40.10">
    <property type="entry name" value="Tetratricopeptide repeat domain"/>
    <property type="match status" value="1"/>
</dbReference>
<dbReference type="RefSeq" id="WP_010270514.1">
    <property type="nucleotide sequence ID" value="NZ_JAVRET010000059.1"/>
</dbReference>
<proteinExistence type="predicted"/>
<dbReference type="Proteomes" id="UP001183610">
    <property type="component" value="Unassembled WGS sequence"/>
</dbReference>
<reference evidence="3" key="1">
    <citation type="submission" date="2023-07" db="EMBL/GenBank/DDBJ databases">
        <title>30 novel species of actinomycetes from the DSMZ collection.</title>
        <authorList>
            <person name="Nouioui I."/>
        </authorList>
    </citation>
    <scope>NUCLEOTIDE SEQUENCE [LARGE SCALE GENOMIC DNA]</scope>
    <source>
        <strain evidence="3">DSM 41979</strain>
    </source>
</reference>
<dbReference type="EMBL" id="JAVRET010000059">
    <property type="protein sequence ID" value="MDT0411777.1"/>
    <property type="molecule type" value="Genomic_DNA"/>
</dbReference>
<evidence type="ECO:0000313" key="3">
    <source>
        <dbReference type="Proteomes" id="UP001183610"/>
    </source>
</evidence>
<evidence type="ECO:0000256" key="1">
    <source>
        <dbReference type="SAM" id="MobiDB-lite"/>
    </source>
</evidence>
<comment type="caution">
    <text evidence="2">The sequence shown here is derived from an EMBL/GenBank/DDBJ whole genome shotgun (WGS) entry which is preliminary data.</text>
</comment>
<accession>A0ABU2R507</accession>
<feature type="region of interest" description="Disordered" evidence="1">
    <location>
        <begin position="24"/>
        <end position="44"/>
    </location>
</feature>
<keyword evidence="3" id="KW-1185">Reference proteome</keyword>
<organism evidence="2 3">
    <name type="scientific">Streptomyces evansiae</name>
    <dbReference type="NCBI Taxonomy" id="3075535"/>
    <lineage>
        <taxon>Bacteria</taxon>
        <taxon>Bacillati</taxon>
        <taxon>Actinomycetota</taxon>
        <taxon>Actinomycetes</taxon>
        <taxon>Kitasatosporales</taxon>
        <taxon>Streptomycetaceae</taxon>
        <taxon>Streptomyces</taxon>
    </lineage>
</organism>
<evidence type="ECO:0000313" key="2">
    <source>
        <dbReference type="EMBL" id="MDT0411777.1"/>
    </source>
</evidence>
<sequence>MRIVLLVIVVALVALWMSRRKNEPETVQAARHTGAPDEGEDKALAKRDRRAVAAGLLPRERIGTKSGRTFDPRVPPVVAAAVRGDWVPGAELLHVVDGKWAERSEVVAHLEGVAAEDDAFLVAWEEALPDDPDAALVRAASTVTLAWKIRGAKRATHTSREQFAGFHETLDRARAEMARAAELNPRDPAPLVHEIALALGLGYPHARMRELWDRLVALDPHHFHGHKLALQYWCAKWRGSRELALEFAEKAARGAPPESLLAVLPLMALFEHEDDHENPYTNPVALEWTEAAREAVAGAPDSWRSRETRHLVGYFLARQERYAEALEQFRQVDDEIGFLPWSYYADPAEPYTRLRDRALRKAG</sequence>
<name>A0ABU2R507_9ACTN</name>